<dbReference type="Pfam" id="PF13532">
    <property type="entry name" value="2OG-FeII_Oxy_2"/>
    <property type="match status" value="1"/>
</dbReference>
<dbReference type="OrthoDB" id="28127at2759"/>
<keyword evidence="3" id="KW-1185">Reference proteome</keyword>
<dbReference type="InterPro" id="IPR005123">
    <property type="entry name" value="Oxoglu/Fe-dep_dioxygenase_dom"/>
</dbReference>
<dbReference type="STRING" id="269621.A0A238F5I7"/>
<dbReference type="InterPro" id="IPR037151">
    <property type="entry name" value="AlkB-like_sf"/>
</dbReference>
<dbReference type="InterPro" id="IPR027450">
    <property type="entry name" value="AlkB-like"/>
</dbReference>
<dbReference type="Gene3D" id="2.60.120.590">
    <property type="entry name" value="Alpha-ketoglutarate-dependent dioxygenase AlkB-like"/>
    <property type="match status" value="1"/>
</dbReference>
<protein>
    <submittedName>
        <fullName evidence="2">BQ2448_5769 protein</fullName>
    </submittedName>
</protein>
<sequence length="284" mass="31730">MRRTLRSLQDSSRQLQYLTPSSWSPHPGLRVYPSLISTSQQRLVLQHSLALLSSPSRTTSHARRLARNYLKTHPDHPRDSFLPDEAYEFEKGHFDGVIIGYREMLVRPGMLPKDDTELGHALGKVYSLVPPAILARGAAESGPTNDSEAGSNMGKHPVDPPYHLSMHLLHLPSEGEISPHVDHLEAFGSTIVGLSLGGERIMRFRKAEQGPNEGQEFIQKGAKDEFDVLLKPGDAYVQIEPLRTHYAHEVLRTGEYEGRKVGGSQRLSIMLRVRILRLRGSLGK</sequence>
<dbReference type="GO" id="GO:0006631">
    <property type="term" value="P:fatty acid metabolic process"/>
    <property type="evidence" value="ECO:0007669"/>
    <property type="project" value="TreeGrafter"/>
</dbReference>
<name>A0A238F5I7_9BASI</name>
<dbReference type="GO" id="GO:0006974">
    <property type="term" value="P:DNA damage response"/>
    <property type="evidence" value="ECO:0007669"/>
    <property type="project" value="InterPro"/>
</dbReference>
<dbReference type="GO" id="GO:0016706">
    <property type="term" value="F:2-oxoglutarate-dependent dioxygenase activity"/>
    <property type="evidence" value="ECO:0007669"/>
    <property type="project" value="TreeGrafter"/>
</dbReference>
<accession>A0A238F5I7</accession>
<gene>
    <name evidence="2" type="ORF">BQ2448_5769</name>
</gene>
<evidence type="ECO:0000259" key="1">
    <source>
        <dbReference type="PROSITE" id="PS51471"/>
    </source>
</evidence>
<organism evidence="2 3">
    <name type="scientific">Microbotryum intermedium</name>
    <dbReference type="NCBI Taxonomy" id="269621"/>
    <lineage>
        <taxon>Eukaryota</taxon>
        <taxon>Fungi</taxon>
        <taxon>Dikarya</taxon>
        <taxon>Basidiomycota</taxon>
        <taxon>Pucciniomycotina</taxon>
        <taxon>Microbotryomycetes</taxon>
        <taxon>Microbotryales</taxon>
        <taxon>Microbotryaceae</taxon>
        <taxon>Microbotryum</taxon>
    </lineage>
</organism>
<feature type="domain" description="Fe2OG dioxygenase" evidence="1">
    <location>
        <begin position="162"/>
        <end position="275"/>
    </location>
</feature>
<dbReference type="GO" id="GO:0005759">
    <property type="term" value="C:mitochondrial matrix"/>
    <property type="evidence" value="ECO:0007669"/>
    <property type="project" value="TreeGrafter"/>
</dbReference>
<dbReference type="PROSITE" id="PS51471">
    <property type="entry name" value="FE2OG_OXY"/>
    <property type="match status" value="1"/>
</dbReference>
<dbReference type="Proteomes" id="UP000198372">
    <property type="component" value="Unassembled WGS sequence"/>
</dbReference>
<proteinExistence type="predicted"/>
<reference evidence="3" key="1">
    <citation type="submission" date="2016-09" db="EMBL/GenBank/DDBJ databases">
        <authorList>
            <person name="Jeantristanb JTB J.-T."/>
            <person name="Ricardo R."/>
        </authorList>
    </citation>
    <scope>NUCLEOTIDE SEQUENCE [LARGE SCALE GENOMIC DNA]</scope>
</reference>
<dbReference type="InterPro" id="IPR032870">
    <property type="entry name" value="ALKBH7-like"/>
</dbReference>
<evidence type="ECO:0000313" key="2">
    <source>
        <dbReference type="EMBL" id="SCV67123.1"/>
    </source>
</evidence>
<dbReference type="SUPFAM" id="SSF51197">
    <property type="entry name" value="Clavaminate synthase-like"/>
    <property type="match status" value="1"/>
</dbReference>
<dbReference type="PANTHER" id="PTHR21052:SF0">
    <property type="entry name" value="ALPHA-KETOGLUTARATE-DEPENDENT DIOXYGENASE ALKB HOMOLOG 7, MITOCHONDRIAL"/>
    <property type="match status" value="1"/>
</dbReference>
<evidence type="ECO:0000313" key="3">
    <source>
        <dbReference type="Proteomes" id="UP000198372"/>
    </source>
</evidence>
<dbReference type="AlphaFoldDB" id="A0A238F5I7"/>
<dbReference type="PANTHER" id="PTHR21052">
    <property type="entry name" value="SPERMATOGENESIS ASSOCIATED 11-RELATED"/>
    <property type="match status" value="1"/>
</dbReference>
<dbReference type="EMBL" id="FMSP01000001">
    <property type="protein sequence ID" value="SCV67123.1"/>
    <property type="molecule type" value="Genomic_DNA"/>
</dbReference>